<reference evidence="2" key="2">
    <citation type="journal article" date="2021" name="PeerJ">
        <title>Extensive microbial diversity within the chicken gut microbiome revealed by metagenomics and culture.</title>
        <authorList>
            <person name="Gilroy R."/>
            <person name="Ravi A."/>
            <person name="Getino M."/>
            <person name="Pursley I."/>
            <person name="Horton D.L."/>
            <person name="Alikhan N.F."/>
            <person name="Baker D."/>
            <person name="Gharbi K."/>
            <person name="Hall N."/>
            <person name="Watson M."/>
            <person name="Adriaenssens E.M."/>
            <person name="Foster-Nyarko E."/>
            <person name="Jarju S."/>
            <person name="Secka A."/>
            <person name="Antonio M."/>
            <person name="Oren A."/>
            <person name="Chaudhuri R.R."/>
            <person name="La Ragione R."/>
            <person name="Hildebrand F."/>
            <person name="Pallen M.J."/>
        </authorList>
    </citation>
    <scope>NUCLEOTIDE SEQUENCE</scope>
    <source>
        <strain evidence="2">E3-2379</strain>
    </source>
</reference>
<dbReference type="InterPro" id="IPR049516">
    <property type="entry name" value="FAD-depend_C"/>
</dbReference>
<dbReference type="Proteomes" id="UP000823618">
    <property type="component" value="Unassembled WGS sequence"/>
</dbReference>
<gene>
    <name evidence="2" type="ORF">IAC13_06405</name>
</gene>
<name>A0A9D9N7X5_9FIRM</name>
<dbReference type="EMBL" id="JADIML010000173">
    <property type="protein sequence ID" value="MBO8463547.1"/>
    <property type="molecule type" value="Genomic_DNA"/>
</dbReference>
<dbReference type="InterPro" id="IPR028348">
    <property type="entry name" value="FAD-binding_protein"/>
</dbReference>
<protein>
    <submittedName>
        <fullName evidence="2">FAD-dependent oxidoreductase</fullName>
    </submittedName>
</protein>
<dbReference type="PIRSF" id="PIRSF038984">
    <property type="entry name" value="FAD_binding_protein"/>
    <property type="match status" value="1"/>
</dbReference>
<dbReference type="PANTHER" id="PTHR42842">
    <property type="entry name" value="FAD/NAD(P)-BINDING OXIDOREDUCTASE"/>
    <property type="match status" value="1"/>
</dbReference>
<dbReference type="Gene3D" id="3.30.70.2700">
    <property type="match status" value="1"/>
</dbReference>
<dbReference type="PANTHER" id="PTHR42842:SF3">
    <property type="entry name" value="FAD_NAD(P)-BINDING OXIDOREDUCTASE FAMILY PROTEIN"/>
    <property type="match status" value="1"/>
</dbReference>
<comment type="caution">
    <text evidence="2">The sequence shown here is derived from an EMBL/GenBank/DDBJ whole genome shotgun (WGS) entry which is preliminary data.</text>
</comment>
<dbReference type="InterPro" id="IPR036188">
    <property type="entry name" value="FAD/NAD-bd_sf"/>
</dbReference>
<feature type="domain" description="FAD-dependent protein C-terminal" evidence="1">
    <location>
        <begin position="318"/>
        <end position="514"/>
    </location>
</feature>
<organism evidence="2 3">
    <name type="scientific">Candidatus Scybalomonas excrementavium</name>
    <dbReference type="NCBI Taxonomy" id="2840943"/>
    <lineage>
        <taxon>Bacteria</taxon>
        <taxon>Bacillati</taxon>
        <taxon>Bacillota</taxon>
        <taxon>Clostridia</taxon>
        <taxon>Lachnospirales</taxon>
        <taxon>Lachnospiraceae</taxon>
        <taxon>Lachnospiraceae incertae sedis</taxon>
        <taxon>Candidatus Scybalomonas</taxon>
    </lineage>
</organism>
<accession>A0A9D9N7X5</accession>
<sequence>MIQISQMKLPVKHTEEELKKAIAKVLKSKEDFSYQIVKKSLDARKKEDLKYIYSVHVQIKEEAKVIKQAKSKNVELAKETRYEFPQKGNVVMNYRPVIVGAGPAGLFCGLMLAKEGYRPIVLERGESVDERVKTIEAYWETKQLNTESNVQFGEGGAGTFSDGKLNTGVKDKWGRNKEVLKTFVKYGAPEEILYWNKPHIGTDLLRDVVKNMRKDMIALGGEVRFSSKVTDICLEEDKKEMTTQKKMPLEQFLELQKEMEESEAKQAVLEKKQHHIKAVCMNGTEWLPCEVLVIAIGHSARDTFSMLYEKQLFMTKKSFAIGLRVEHPRDMINCSQYGKDYDEYCLPTADYKLVHHANNGRSVYSFCMCPGGFVVNSSSEEGRIVVNGMSNYKRDAKNSNTAIVVNVTPEDFFEDSPLSGVEFQRKWESLAYEVGGNDGSVPIQLFGDFEKNQVSTKLGEIEPSLQGQYSFGNLRECLPTYVSEAICEGMYAFDKKIRGYGRSDTIFTGVETRTSSPIRMERDKQFISNIGGIYPCGEGAGYAGGITSAAIDGIKVAEAIGSYYKPFEKEEK</sequence>
<dbReference type="Gene3D" id="3.50.50.60">
    <property type="entry name" value="FAD/NAD(P)-binding domain"/>
    <property type="match status" value="2"/>
</dbReference>
<evidence type="ECO:0000313" key="3">
    <source>
        <dbReference type="Proteomes" id="UP000823618"/>
    </source>
</evidence>
<dbReference type="AlphaFoldDB" id="A0A9D9N7X5"/>
<dbReference type="Pfam" id="PF21688">
    <property type="entry name" value="FAD-depend_C"/>
    <property type="match status" value="1"/>
</dbReference>
<dbReference type="SUPFAM" id="SSF51905">
    <property type="entry name" value="FAD/NAD(P)-binding domain"/>
    <property type="match status" value="1"/>
</dbReference>
<evidence type="ECO:0000313" key="2">
    <source>
        <dbReference type="EMBL" id="MBO8463547.1"/>
    </source>
</evidence>
<reference evidence="2" key="1">
    <citation type="submission" date="2020-10" db="EMBL/GenBank/DDBJ databases">
        <authorList>
            <person name="Gilroy R."/>
        </authorList>
    </citation>
    <scope>NUCLEOTIDE SEQUENCE</scope>
    <source>
        <strain evidence="2">E3-2379</strain>
    </source>
</reference>
<evidence type="ECO:0000259" key="1">
    <source>
        <dbReference type="Pfam" id="PF21688"/>
    </source>
</evidence>
<proteinExistence type="predicted"/>